<sequence length="124" mass="13955">MHVGGITLDLNWFLQFIFTLFIFAFVALRLLKNTASKCFEVDANFDRDQPMPSIPMDIDHFPCAVCSNPASKKCSRCKSVRYCSSACQRVDWKDGHKTKLVAPVPVNGTSKIIKKSRKVNLSTL</sequence>
<dbReference type="PROSITE" id="PS50865">
    <property type="entry name" value="ZF_MYND_2"/>
    <property type="match status" value="1"/>
</dbReference>
<evidence type="ECO:0000256" key="5">
    <source>
        <dbReference type="SAM" id="Phobius"/>
    </source>
</evidence>
<dbReference type="AlphaFoldDB" id="A0A2P5XYS9"/>
<evidence type="ECO:0000259" key="6">
    <source>
        <dbReference type="PROSITE" id="PS50865"/>
    </source>
</evidence>
<organism evidence="7 8">
    <name type="scientific">Gossypium barbadense</name>
    <name type="common">Sea Island cotton</name>
    <name type="synonym">Hibiscus barbadensis</name>
    <dbReference type="NCBI Taxonomy" id="3634"/>
    <lineage>
        <taxon>Eukaryota</taxon>
        <taxon>Viridiplantae</taxon>
        <taxon>Streptophyta</taxon>
        <taxon>Embryophyta</taxon>
        <taxon>Tracheophyta</taxon>
        <taxon>Spermatophyta</taxon>
        <taxon>Magnoliopsida</taxon>
        <taxon>eudicotyledons</taxon>
        <taxon>Gunneridae</taxon>
        <taxon>Pentapetalae</taxon>
        <taxon>rosids</taxon>
        <taxon>malvids</taxon>
        <taxon>Malvales</taxon>
        <taxon>Malvaceae</taxon>
        <taxon>Malvoideae</taxon>
        <taxon>Gossypium</taxon>
    </lineage>
</organism>
<evidence type="ECO:0000313" key="7">
    <source>
        <dbReference type="EMBL" id="PPS08493.1"/>
    </source>
</evidence>
<keyword evidence="2 4" id="KW-0863">Zinc-finger</keyword>
<keyword evidence="5" id="KW-1133">Transmembrane helix</keyword>
<evidence type="ECO:0000313" key="8">
    <source>
        <dbReference type="Proteomes" id="UP000239757"/>
    </source>
</evidence>
<keyword evidence="1" id="KW-0479">Metal-binding</keyword>
<name>A0A2P5XYS9_GOSBA</name>
<dbReference type="InterPro" id="IPR002893">
    <property type="entry name" value="Znf_MYND"/>
</dbReference>
<dbReference type="SUPFAM" id="SSF144232">
    <property type="entry name" value="HIT/MYND zinc finger-like"/>
    <property type="match status" value="1"/>
</dbReference>
<feature type="transmembrane region" description="Helical" evidence="5">
    <location>
        <begin position="12"/>
        <end position="31"/>
    </location>
</feature>
<keyword evidence="3" id="KW-0862">Zinc</keyword>
<feature type="domain" description="MYND-type" evidence="6">
    <location>
        <begin position="63"/>
        <end position="100"/>
    </location>
</feature>
<protein>
    <recommendedName>
        <fullName evidence="6">MYND-type domain-containing protein</fullName>
    </recommendedName>
</protein>
<dbReference type="Pfam" id="PF01753">
    <property type="entry name" value="zf-MYND"/>
    <property type="match status" value="1"/>
</dbReference>
<dbReference type="FunFam" id="6.10.140.2220:FF:000006">
    <property type="entry name" value="Ubiquitin carboxyl-terminal hydrolase 15"/>
    <property type="match status" value="1"/>
</dbReference>
<proteinExistence type="predicted"/>
<evidence type="ECO:0000256" key="1">
    <source>
        <dbReference type="ARBA" id="ARBA00022723"/>
    </source>
</evidence>
<keyword evidence="5" id="KW-0472">Membrane</keyword>
<gene>
    <name evidence="7" type="ORF">GOBAR_AA12153</name>
</gene>
<dbReference type="OrthoDB" id="980994at2759"/>
<evidence type="ECO:0000256" key="4">
    <source>
        <dbReference type="PROSITE-ProRule" id="PRU00134"/>
    </source>
</evidence>
<accession>A0A2P5XYS9</accession>
<evidence type="ECO:0000256" key="3">
    <source>
        <dbReference type="ARBA" id="ARBA00022833"/>
    </source>
</evidence>
<dbReference type="Proteomes" id="UP000239757">
    <property type="component" value="Unassembled WGS sequence"/>
</dbReference>
<evidence type="ECO:0000256" key="2">
    <source>
        <dbReference type="ARBA" id="ARBA00022771"/>
    </source>
</evidence>
<keyword evidence="5" id="KW-0812">Transmembrane</keyword>
<dbReference type="GO" id="GO:0008270">
    <property type="term" value="F:zinc ion binding"/>
    <property type="evidence" value="ECO:0007669"/>
    <property type="project" value="UniProtKB-KW"/>
</dbReference>
<reference evidence="7 8" key="1">
    <citation type="submission" date="2015-01" db="EMBL/GenBank/DDBJ databases">
        <title>Genome of allotetraploid Gossypium barbadense reveals genomic plasticity and fiber elongation in cotton evolution.</title>
        <authorList>
            <person name="Chen X."/>
            <person name="Liu X."/>
            <person name="Zhao B."/>
            <person name="Zheng H."/>
            <person name="Hu Y."/>
            <person name="Lu G."/>
            <person name="Yang C."/>
            <person name="Chen J."/>
            <person name="Shan C."/>
            <person name="Zhang L."/>
            <person name="Zhou Y."/>
            <person name="Wang L."/>
            <person name="Guo W."/>
            <person name="Bai Y."/>
            <person name="Ruan J."/>
            <person name="Shangguan X."/>
            <person name="Mao Y."/>
            <person name="Jiang J."/>
            <person name="Zhu Y."/>
            <person name="Lei J."/>
            <person name="Kang H."/>
            <person name="Chen S."/>
            <person name="He X."/>
            <person name="Wang R."/>
            <person name="Wang Y."/>
            <person name="Chen J."/>
            <person name="Wang L."/>
            <person name="Yu S."/>
            <person name="Wang B."/>
            <person name="Wei J."/>
            <person name="Song S."/>
            <person name="Lu X."/>
            <person name="Gao Z."/>
            <person name="Gu W."/>
            <person name="Deng X."/>
            <person name="Ma D."/>
            <person name="Wang S."/>
            <person name="Liang W."/>
            <person name="Fang L."/>
            <person name="Cai C."/>
            <person name="Zhu X."/>
            <person name="Zhou B."/>
            <person name="Zhang Y."/>
            <person name="Chen Z."/>
            <person name="Xu S."/>
            <person name="Zhu R."/>
            <person name="Wang S."/>
            <person name="Zhang T."/>
            <person name="Zhao G."/>
        </authorList>
    </citation>
    <scope>NUCLEOTIDE SEQUENCE [LARGE SCALE GENOMIC DNA]</scope>
    <source>
        <strain evidence="8">cv. Xinhai21</strain>
        <tissue evidence="7">Leaf</tissue>
    </source>
</reference>
<dbReference type="EMBL" id="KZ663990">
    <property type="protein sequence ID" value="PPS08493.1"/>
    <property type="molecule type" value="Genomic_DNA"/>
</dbReference>
<dbReference type="Gene3D" id="6.10.140.2220">
    <property type="match status" value="1"/>
</dbReference>